<feature type="domain" description="M23ase beta-sheet core" evidence="2">
    <location>
        <begin position="144"/>
        <end position="180"/>
    </location>
</feature>
<dbReference type="EMBL" id="RZNH01000012">
    <property type="protein sequence ID" value="NOU60008.1"/>
    <property type="molecule type" value="Genomic_DNA"/>
</dbReference>
<organism evidence="3 4">
    <name type="scientific">Marinifilum caeruleilacunae</name>
    <dbReference type="NCBI Taxonomy" id="2499076"/>
    <lineage>
        <taxon>Bacteria</taxon>
        <taxon>Pseudomonadati</taxon>
        <taxon>Bacteroidota</taxon>
        <taxon>Bacteroidia</taxon>
        <taxon>Marinilabiliales</taxon>
        <taxon>Marinifilaceae</taxon>
    </lineage>
</organism>
<evidence type="ECO:0000313" key="4">
    <source>
        <dbReference type="Proteomes" id="UP000732105"/>
    </source>
</evidence>
<dbReference type="Proteomes" id="UP000732105">
    <property type="component" value="Unassembled WGS sequence"/>
</dbReference>
<feature type="domain" description="M23ase beta-sheet core" evidence="2">
    <location>
        <begin position="59"/>
        <end position="126"/>
    </location>
</feature>
<dbReference type="InterPro" id="IPR011055">
    <property type="entry name" value="Dup_hybrid_motif"/>
</dbReference>
<evidence type="ECO:0000256" key="1">
    <source>
        <dbReference type="SAM" id="SignalP"/>
    </source>
</evidence>
<dbReference type="SUPFAM" id="SSF51261">
    <property type="entry name" value="Duplicated hybrid motif"/>
    <property type="match status" value="2"/>
</dbReference>
<dbReference type="CDD" id="cd12797">
    <property type="entry name" value="M23_peptidase"/>
    <property type="match status" value="1"/>
</dbReference>
<name>A0ABX1WVS0_9BACT</name>
<dbReference type="Pfam" id="PF01551">
    <property type="entry name" value="Peptidase_M23"/>
    <property type="match status" value="2"/>
</dbReference>
<dbReference type="InterPro" id="IPR050570">
    <property type="entry name" value="Cell_wall_metabolism_enzyme"/>
</dbReference>
<feature type="signal peptide" evidence="1">
    <location>
        <begin position="1"/>
        <end position="27"/>
    </location>
</feature>
<gene>
    <name evidence="3" type="ORF">ELS83_09245</name>
</gene>
<comment type="caution">
    <text evidence="3">The sequence shown here is derived from an EMBL/GenBank/DDBJ whole genome shotgun (WGS) entry which is preliminary data.</text>
</comment>
<keyword evidence="4" id="KW-1185">Reference proteome</keyword>
<evidence type="ECO:0000259" key="2">
    <source>
        <dbReference type="Pfam" id="PF01551"/>
    </source>
</evidence>
<keyword evidence="1" id="KW-0732">Signal</keyword>
<protein>
    <submittedName>
        <fullName evidence="3">M23 family metallopeptidase</fullName>
    </submittedName>
</protein>
<evidence type="ECO:0000313" key="3">
    <source>
        <dbReference type="EMBL" id="NOU60008.1"/>
    </source>
</evidence>
<dbReference type="PANTHER" id="PTHR21666">
    <property type="entry name" value="PEPTIDASE-RELATED"/>
    <property type="match status" value="1"/>
</dbReference>
<sequence length="577" mass="66563">MKMMHFKTNIITFLSILFFFHSTNLIAQQKNYPKNYFRSPVDFTITLSGNFAELRNNHFHSGIDIRTFTTGKKIYAIADGYVSRIKVSAGGYGKAIYIDHPNGFTSVYGHLNRFNKEINEFVKAHQYSKKTFAFDLNLEKDRFPVKKGDIIAISGNTGSSAGPHLHFEIRDTKSEHPLNPLHFGFKIKDTTPPKIFNLYAYPMDSLSSVNGKNTRQKFPVTYYNNAFHLKGDPKVVLSGNIGFALQVNDYLDNTWGKCGIYNMKVLVNDSLITNYTFNKFSFDESRYINSHMDYALNITEKRRIHKCFKEPNNKLSVYNYFSNNGIYHFKAGTKYKIDFLAKDTKNNLAKLRVYAQSKENTQAFKQADYNQLLSATSENVFKADAVELKFPANSFYTDIKFKYSHKADTNLLSDIHSIHQKTTPVHRYYTLAIKPNKSIKNENKLFIASLEKDGKFSNVGGIYINGWVKSKTRVFGDFAVVMDTIAPSIKSRTNFKLKNLSVREKISFTIKDELSGIKSYNGMIDGKWVLFEFDAKNNHLFYTFDKKRLLPNRKHKLQLEVLDKLGNKSRFESSFFW</sequence>
<dbReference type="Gene3D" id="2.70.70.10">
    <property type="entry name" value="Glucose Permease (Domain IIA)"/>
    <property type="match status" value="1"/>
</dbReference>
<feature type="chain" id="PRO_5046561309" evidence="1">
    <location>
        <begin position="28"/>
        <end position="577"/>
    </location>
</feature>
<reference evidence="3 4" key="1">
    <citation type="submission" date="2018-12" db="EMBL/GenBank/DDBJ databases">
        <title>Marinifilum JC070 sp. nov., a marine bacterium isolated from Yongle Blue Hole in the South China Sea.</title>
        <authorList>
            <person name="Fu T."/>
        </authorList>
    </citation>
    <scope>NUCLEOTIDE SEQUENCE [LARGE SCALE GENOMIC DNA]</scope>
    <source>
        <strain evidence="3 4">JC070</strain>
    </source>
</reference>
<dbReference type="InterPro" id="IPR016047">
    <property type="entry name" value="M23ase_b-sheet_dom"/>
</dbReference>
<proteinExistence type="predicted"/>
<dbReference type="PANTHER" id="PTHR21666:SF270">
    <property type="entry name" value="MUREIN HYDROLASE ACTIVATOR ENVC"/>
    <property type="match status" value="1"/>
</dbReference>
<accession>A0ABX1WVS0</accession>